<protein>
    <submittedName>
        <fullName evidence="2">Putative DNA-binding protein containing a Zn-ribbon domain</fullName>
    </submittedName>
</protein>
<dbReference type="GO" id="GO:0003677">
    <property type="term" value="F:DNA binding"/>
    <property type="evidence" value="ECO:0007669"/>
    <property type="project" value="UniProtKB-KW"/>
</dbReference>
<organism evidence="2">
    <name type="scientific">uncultured marine thaumarchaeote SAT1000_10_G09</name>
    <dbReference type="NCBI Taxonomy" id="1456375"/>
    <lineage>
        <taxon>Archaea</taxon>
        <taxon>Nitrososphaerota</taxon>
        <taxon>environmental samples</taxon>
    </lineage>
</organism>
<proteinExistence type="predicted"/>
<name>A0A075I498_9ARCH</name>
<accession>A0A075I498</accession>
<keyword evidence="2" id="KW-0238">DNA-binding</keyword>
<evidence type="ECO:0000259" key="1">
    <source>
        <dbReference type="Pfam" id="PF23783"/>
    </source>
</evidence>
<dbReference type="Pfam" id="PF23783">
    <property type="entry name" value="Zn_ribbon_TiaS"/>
    <property type="match status" value="1"/>
</dbReference>
<sequence>MKSKGQNQGFQCIRCGKKNSNKITVEIPRKVKKQLYIPKISAHRHLTRPLQRTGIINKTSKFDESLSWFCVYRN</sequence>
<evidence type="ECO:0000313" key="2">
    <source>
        <dbReference type="EMBL" id="AIF22819.1"/>
    </source>
</evidence>
<reference evidence="2" key="1">
    <citation type="journal article" date="2014" name="Genome Biol. Evol.">
        <title>Pangenome evidence for extensive interdomain horizontal transfer affecting lineage core and shell genes in uncultured planktonic thaumarchaeota and euryarchaeota.</title>
        <authorList>
            <person name="Deschamps P."/>
            <person name="Zivanovic Y."/>
            <person name="Moreira D."/>
            <person name="Rodriguez-Valera F."/>
            <person name="Lopez-Garcia P."/>
        </authorList>
    </citation>
    <scope>NUCLEOTIDE SEQUENCE</scope>
</reference>
<dbReference type="EMBL" id="KF901217">
    <property type="protein sequence ID" value="AIF22819.1"/>
    <property type="molecule type" value="Genomic_DNA"/>
</dbReference>
<dbReference type="Gene3D" id="2.40.50.1010">
    <property type="match status" value="1"/>
</dbReference>
<feature type="domain" description="TiaS C-terminal zinc ribbon" evidence="1">
    <location>
        <begin position="1"/>
        <end position="31"/>
    </location>
</feature>
<dbReference type="AlphaFoldDB" id="A0A075I498"/>
<dbReference type="InterPro" id="IPR055394">
    <property type="entry name" value="Zn_ribbon_TiaS"/>
</dbReference>